<feature type="chain" id="PRO_5020041597" evidence="3">
    <location>
        <begin position="30"/>
        <end position="485"/>
    </location>
</feature>
<dbReference type="AlphaFoldDB" id="A0A4D9D0Q6"/>
<evidence type="ECO:0000313" key="5">
    <source>
        <dbReference type="Proteomes" id="UP000355283"/>
    </source>
</evidence>
<keyword evidence="5" id="KW-1185">Reference proteome</keyword>
<organism evidence="4 5">
    <name type="scientific">Nannochloropsis salina CCMP1776</name>
    <dbReference type="NCBI Taxonomy" id="1027361"/>
    <lineage>
        <taxon>Eukaryota</taxon>
        <taxon>Sar</taxon>
        <taxon>Stramenopiles</taxon>
        <taxon>Ochrophyta</taxon>
        <taxon>Eustigmatophyceae</taxon>
        <taxon>Eustigmatales</taxon>
        <taxon>Monodopsidaceae</taxon>
        <taxon>Microchloropsis</taxon>
        <taxon>Microchloropsis salina</taxon>
    </lineage>
</organism>
<keyword evidence="1" id="KW-0175">Coiled coil</keyword>
<feature type="signal peptide" evidence="3">
    <location>
        <begin position="1"/>
        <end position="29"/>
    </location>
</feature>
<protein>
    <submittedName>
        <fullName evidence="4">Uncharacterized protein</fullName>
    </submittedName>
</protein>
<feature type="compositionally biased region" description="Basic and acidic residues" evidence="2">
    <location>
        <begin position="32"/>
        <end position="43"/>
    </location>
</feature>
<feature type="region of interest" description="Disordered" evidence="2">
    <location>
        <begin position="32"/>
        <end position="97"/>
    </location>
</feature>
<sequence>MSAQQGCRMRSTFLLAFLLLAANLDTVNARGLRSDSTQRKEEDPSSPSISSGTVSKPPVFPPASSASIDDAKLSSAPLSEATADTSLPAESDVTDDISAVDKAEREALERLHEDMLLAVMSASENPSPDPHGFVAQPDARDGHRYLEADEGIHFGTSPSSQQLLTPEDSDVAPIGAEAEAEAEALAEAQAERADLEHLHEDMLLSLMAVEGQDDISGPPAPRRLQFGIPGVRIPGVGGFGGIWRYARYATRAARMGANVVRQTARTAQELDQTRQEYERRCNLYPGEADAMYELQQLEAQGGGEGGREDRKLQWVLNAGANAVVQGARNYGREAACPTEEERQHYLEMKQQAAELLPGHARRTLMGQGGREGGKEGGREAGLAFMHRNARAEYQQGVIEGMGRRTVPMPVGGAEVVARQEEFKASRNPAVLSAKDAGWLQEMEEEGRRRRGERRGEKDLDWDDMDDYDGVVEKEEEEEEGDPGPF</sequence>
<comment type="caution">
    <text evidence="4">The sequence shown here is derived from an EMBL/GenBank/DDBJ whole genome shotgun (WGS) entry which is preliminary data.</text>
</comment>
<accession>A0A4D9D0Q6</accession>
<evidence type="ECO:0000313" key="4">
    <source>
        <dbReference type="EMBL" id="TFJ82259.1"/>
    </source>
</evidence>
<keyword evidence="3" id="KW-0732">Signal</keyword>
<proteinExistence type="predicted"/>
<dbReference type="Proteomes" id="UP000355283">
    <property type="component" value="Unassembled WGS sequence"/>
</dbReference>
<reference evidence="4 5" key="1">
    <citation type="submission" date="2019-01" db="EMBL/GenBank/DDBJ databases">
        <title>Nuclear Genome Assembly of the Microalgal Biofuel strain Nannochloropsis salina CCMP1776.</title>
        <authorList>
            <person name="Hovde B."/>
        </authorList>
    </citation>
    <scope>NUCLEOTIDE SEQUENCE [LARGE SCALE GENOMIC DNA]</scope>
    <source>
        <strain evidence="4 5">CCMP1776</strain>
    </source>
</reference>
<name>A0A4D9D0Q6_9STRA</name>
<dbReference type="OrthoDB" id="10628213at2759"/>
<evidence type="ECO:0000256" key="3">
    <source>
        <dbReference type="SAM" id="SignalP"/>
    </source>
</evidence>
<feature type="region of interest" description="Disordered" evidence="2">
    <location>
        <begin position="434"/>
        <end position="485"/>
    </location>
</feature>
<evidence type="ECO:0000256" key="2">
    <source>
        <dbReference type="SAM" id="MobiDB-lite"/>
    </source>
</evidence>
<gene>
    <name evidence="4" type="ORF">NSK_006379</name>
</gene>
<feature type="compositionally biased region" description="Low complexity" evidence="2">
    <location>
        <begin position="45"/>
        <end position="57"/>
    </location>
</feature>
<dbReference type="EMBL" id="SDOX01000118">
    <property type="protein sequence ID" value="TFJ82259.1"/>
    <property type="molecule type" value="Genomic_DNA"/>
</dbReference>
<feature type="coiled-coil region" evidence="1">
    <location>
        <begin position="178"/>
        <end position="205"/>
    </location>
</feature>
<feature type="compositionally biased region" description="Acidic residues" evidence="2">
    <location>
        <begin position="459"/>
        <end position="485"/>
    </location>
</feature>
<evidence type="ECO:0000256" key="1">
    <source>
        <dbReference type="SAM" id="Coils"/>
    </source>
</evidence>